<dbReference type="InterPro" id="IPR027370">
    <property type="entry name" value="Znf-RING_euk"/>
</dbReference>
<reference evidence="7 8" key="1">
    <citation type="journal article" date="2021" name="Elife">
        <title>Chloroplast acquisition without the gene transfer in kleptoplastic sea slugs, Plakobranchus ocellatus.</title>
        <authorList>
            <person name="Maeda T."/>
            <person name="Takahashi S."/>
            <person name="Yoshida T."/>
            <person name="Shimamura S."/>
            <person name="Takaki Y."/>
            <person name="Nagai Y."/>
            <person name="Toyoda A."/>
            <person name="Suzuki Y."/>
            <person name="Arimoto A."/>
            <person name="Ishii H."/>
            <person name="Satoh N."/>
            <person name="Nishiyama T."/>
            <person name="Hasebe M."/>
            <person name="Maruyama T."/>
            <person name="Minagawa J."/>
            <person name="Obokata J."/>
            <person name="Shigenobu S."/>
        </authorList>
    </citation>
    <scope>NUCLEOTIDE SEQUENCE [LARGE SCALE GENOMIC DNA]</scope>
</reference>
<dbReference type="AlphaFoldDB" id="A0AAV4GEE2"/>
<keyword evidence="8" id="KW-1185">Reference proteome</keyword>
<dbReference type="EMBL" id="BMAT01008385">
    <property type="protein sequence ID" value="GFR83777.1"/>
    <property type="molecule type" value="Genomic_DNA"/>
</dbReference>
<dbReference type="GO" id="GO:0061630">
    <property type="term" value="F:ubiquitin protein ligase activity"/>
    <property type="evidence" value="ECO:0007669"/>
    <property type="project" value="TreeGrafter"/>
</dbReference>
<accession>A0AAV4GEE2</accession>
<feature type="domain" description="RING-type" evidence="6">
    <location>
        <begin position="9"/>
        <end position="49"/>
    </location>
</feature>
<gene>
    <name evidence="7" type="ORF">ElyMa_004133100</name>
</gene>
<feature type="compositionally biased region" description="Polar residues" evidence="5">
    <location>
        <begin position="231"/>
        <end position="244"/>
    </location>
</feature>
<feature type="compositionally biased region" description="Polar residues" evidence="5">
    <location>
        <begin position="111"/>
        <end position="153"/>
    </location>
</feature>
<evidence type="ECO:0000256" key="5">
    <source>
        <dbReference type="SAM" id="MobiDB-lite"/>
    </source>
</evidence>
<evidence type="ECO:0000256" key="4">
    <source>
        <dbReference type="PROSITE-ProRule" id="PRU00175"/>
    </source>
</evidence>
<comment type="caution">
    <text evidence="7">The sequence shown here is derived from an EMBL/GenBank/DDBJ whole genome shotgun (WGS) entry which is preliminary data.</text>
</comment>
<dbReference type="CDD" id="cd16449">
    <property type="entry name" value="RING-HC"/>
    <property type="match status" value="1"/>
</dbReference>
<dbReference type="Gene3D" id="3.30.40.10">
    <property type="entry name" value="Zinc/RING finger domain, C3HC4 (zinc finger)"/>
    <property type="match status" value="1"/>
</dbReference>
<dbReference type="SMART" id="SM00184">
    <property type="entry name" value="RING"/>
    <property type="match status" value="1"/>
</dbReference>
<feature type="region of interest" description="Disordered" evidence="5">
    <location>
        <begin position="183"/>
        <end position="244"/>
    </location>
</feature>
<dbReference type="InterPro" id="IPR047153">
    <property type="entry name" value="TRIM45/56/19-like"/>
</dbReference>
<dbReference type="GO" id="GO:0008270">
    <property type="term" value="F:zinc ion binding"/>
    <property type="evidence" value="ECO:0007669"/>
    <property type="project" value="UniProtKB-KW"/>
</dbReference>
<feature type="compositionally biased region" description="Low complexity" evidence="5">
    <location>
        <begin position="90"/>
        <end position="100"/>
    </location>
</feature>
<dbReference type="PANTHER" id="PTHR25462">
    <property type="entry name" value="BONUS, ISOFORM C-RELATED"/>
    <property type="match status" value="1"/>
</dbReference>
<keyword evidence="1" id="KW-0479">Metal-binding</keyword>
<evidence type="ECO:0000256" key="1">
    <source>
        <dbReference type="ARBA" id="ARBA00022723"/>
    </source>
</evidence>
<dbReference type="PANTHER" id="PTHR25462:SF306">
    <property type="entry name" value="TRIPARTITE MOTIF CONTAINING 9"/>
    <property type="match status" value="1"/>
</dbReference>
<evidence type="ECO:0000313" key="8">
    <source>
        <dbReference type="Proteomes" id="UP000762676"/>
    </source>
</evidence>
<dbReference type="SUPFAM" id="SSF57850">
    <property type="entry name" value="RING/U-box"/>
    <property type="match status" value="1"/>
</dbReference>
<dbReference type="PROSITE" id="PS50089">
    <property type="entry name" value="ZF_RING_2"/>
    <property type="match status" value="1"/>
</dbReference>
<proteinExistence type="predicted"/>
<dbReference type="InterPro" id="IPR013083">
    <property type="entry name" value="Znf_RING/FYVE/PHD"/>
</dbReference>
<evidence type="ECO:0000313" key="7">
    <source>
        <dbReference type="EMBL" id="GFR83777.1"/>
    </source>
</evidence>
<evidence type="ECO:0000256" key="3">
    <source>
        <dbReference type="ARBA" id="ARBA00022833"/>
    </source>
</evidence>
<dbReference type="InterPro" id="IPR001841">
    <property type="entry name" value="Znf_RING"/>
</dbReference>
<name>A0AAV4GEE2_9GAST</name>
<evidence type="ECO:0000256" key="2">
    <source>
        <dbReference type="ARBA" id="ARBA00022771"/>
    </source>
</evidence>
<feature type="compositionally biased region" description="Polar residues" evidence="5">
    <location>
        <begin position="187"/>
        <end position="213"/>
    </location>
</feature>
<protein>
    <submittedName>
        <fullName evidence="7">E3 ubiquitin-protein ligase Midline-1-like</fullName>
    </submittedName>
</protein>
<keyword evidence="2 4" id="KW-0863">Zinc-finger</keyword>
<feature type="region of interest" description="Disordered" evidence="5">
    <location>
        <begin position="87"/>
        <end position="154"/>
    </location>
</feature>
<sequence length="467" mass="51066">MEVVQDLTCPICLEFYTYPIILPCSHVLCRRPCAENIFEVNFIRCPVCRDNCYITGGITSLPRVIPLESIIEKVRAERKKRAGYRKAAISTSSTDVSSDSAPNTGRDGSFQGETVTPSTLSAISPTSGQRSERSASLQIQQGADHSTSRQNHQALRGASLACDELLDDYQRIMRSLDNPPHVASFLRNRNQNYPTTNPQHSSPSYTATCSDTPSEPIIASASSNRLDESPFSATPTNDVTSESTLTLDHEIEDILGTPGFRTSNLHVFSPSQSTPRAPHQASGSAVSTMLCLPNSTSSSQQENMVNHSTSTTDHTMEPNDSQETSLLTSDLNVSTTANGIIESPEILILKHEIQEELSRLSDVQCRLLLYLTSYRDSAQRVQGFLHQDGCDVTTELDSLLAEIETRRNFLDQGVRGAQRDVITEADDVTAATEKLLASTQRLASFADRALAESPEVLQQTGPAVLEK</sequence>
<evidence type="ECO:0000259" key="6">
    <source>
        <dbReference type="PROSITE" id="PS50089"/>
    </source>
</evidence>
<dbReference type="Proteomes" id="UP000762676">
    <property type="component" value="Unassembled WGS sequence"/>
</dbReference>
<organism evidence="7 8">
    <name type="scientific">Elysia marginata</name>
    <dbReference type="NCBI Taxonomy" id="1093978"/>
    <lineage>
        <taxon>Eukaryota</taxon>
        <taxon>Metazoa</taxon>
        <taxon>Spiralia</taxon>
        <taxon>Lophotrochozoa</taxon>
        <taxon>Mollusca</taxon>
        <taxon>Gastropoda</taxon>
        <taxon>Heterobranchia</taxon>
        <taxon>Euthyneura</taxon>
        <taxon>Panpulmonata</taxon>
        <taxon>Sacoglossa</taxon>
        <taxon>Placobranchoidea</taxon>
        <taxon>Plakobranchidae</taxon>
        <taxon>Elysia</taxon>
    </lineage>
</organism>
<keyword evidence="3" id="KW-0862">Zinc</keyword>
<dbReference type="Pfam" id="PF13445">
    <property type="entry name" value="zf-RING_UBOX"/>
    <property type="match status" value="1"/>
</dbReference>